<evidence type="ECO:0000256" key="1">
    <source>
        <dbReference type="SAM" id="Phobius"/>
    </source>
</evidence>
<dbReference type="EMBL" id="JBIGHX010000001">
    <property type="protein sequence ID" value="MFG6460403.1"/>
    <property type="molecule type" value="Genomic_DNA"/>
</dbReference>
<feature type="transmembrane region" description="Helical" evidence="1">
    <location>
        <begin position="426"/>
        <end position="444"/>
    </location>
</feature>
<proteinExistence type="predicted"/>
<evidence type="ECO:0000313" key="2">
    <source>
        <dbReference type="EMBL" id="MFG6460403.1"/>
    </source>
</evidence>
<keyword evidence="1" id="KW-0812">Transmembrane</keyword>
<name>A0ABW7GEP6_9BURK</name>
<feature type="transmembrane region" description="Helical" evidence="1">
    <location>
        <begin position="260"/>
        <end position="277"/>
    </location>
</feature>
<dbReference type="RefSeq" id="WP_394509216.1">
    <property type="nucleotide sequence ID" value="NZ_JBIGHX010000001.1"/>
</dbReference>
<evidence type="ECO:0008006" key="4">
    <source>
        <dbReference type="Google" id="ProtNLM"/>
    </source>
</evidence>
<feature type="transmembrane region" description="Helical" evidence="1">
    <location>
        <begin position="400"/>
        <end position="420"/>
    </location>
</feature>
<feature type="transmembrane region" description="Helical" evidence="1">
    <location>
        <begin position="372"/>
        <end position="393"/>
    </location>
</feature>
<reference evidence="2 3" key="1">
    <citation type="submission" date="2024-08" db="EMBL/GenBank/DDBJ databases">
        <authorList>
            <person name="Lu H."/>
        </authorList>
    </citation>
    <scope>NUCLEOTIDE SEQUENCE [LARGE SCALE GENOMIC DNA]</scope>
    <source>
        <strain evidence="2 3">DXS20W</strain>
    </source>
</reference>
<keyword evidence="1" id="KW-0472">Membrane</keyword>
<organism evidence="2 3">
    <name type="scientific">Pelomonas lactea</name>
    <dbReference type="NCBI Taxonomy" id="3299030"/>
    <lineage>
        <taxon>Bacteria</taxon>
        <taxon>Pseudomonadati</taxon>
        <taxon>Pseudomonadota</taxon>
        <taxon>Betaproteobacteria</taxon>
        <taxon>Burkholderiales</taxon>
        <taxon>Sphaerotilaceae</taxon>
        <taxon>Roseateles</taxon>
    </lineage>
</organism>
<evidence type="ECO:0000313" key="3">
    <source>
        <dbReference type="Proteomes" id="UP001606302"/>
    </source>
</evidence>
<comment type="caution">
    <text evidence="2">The sequence shown here is derived from an EMBL/GenBank/DDBJ whole genome shotgun (WGS) entry which is preliminary data.</text>
</comment>
<keyword evidence="1" id="KW-1133">Transmembrane helix</keyword>
<feature type="transmembrane region" description="Helical" evidence="1">
    <location>
        <begin position="289"/>
        <end position="309"/>
    </location>
</feature>
<protein>
    <recommendedName>
        <fullName evidence="4">J domain-containing protein</fullName>
    </recommendedName>
</protein>
<dbReference type="Proteomes" id="UP001606302">
    <property type="component" value="Unassembled WGS sequence"/>
</dbReference>
<keyword evidence="3" id="KW-1185">Reference proteome</keyword>
<feature type="transmembrane region" description="Helical" evidence="1">
    <location>
        <begin position="465"/>
        <end position="488"/>
    </location>
</feature>
<gene>
    <name evidence="2" type="ORF">ACG04Q_02390</name>
</gene>
<sequence>MWEEDWARLGIEPTNDLAAIKKAYALKLKTTRPDDDAEAYQALRGVYERAQQWARAQESTHTENAPPASAAVAPMADDVLHTTAAPPPASASETVRQLHACWEQQGAQALMAQWPALRSLLDAQPLAAGAEWSAHFAHWVAQQPHLPDAFVAALNDHFGWQEDFRVERQIGPQLAEAVQQALRERQAQPAPVSEELQQQVKPLRQLDRLRSRGSAGWWLALLLQPMLARLLSGLGPRILGQCGIDLDMRRSLDNQLQTAWLMRAGVLAVLVFGLFLLTSDEGDLATLRMTMWCLWGTGWLGASHVLGMFMHHGVMLQRTGGPALSLPLQRWRRHARQPAVGLGLIVVAGVLAAFSSEWNLTAWTLPLNAHTVGLLQTLLDATPWVVLWLGAMLAWPLQPIFSPICLGMLVPVASLLFHWASPSDPWAAVMAIAVLYVLVGAARFEDRLGGNVMLDAVCRPITNTLALAWRWGWPFALLPSLLTLAYLFSARPHPAVSSLTMVWVLSTLALHQLQHRAEGWALARLDRSA</sequence>
<feature type="transmembrane region" description="Helical" evidence="1">
    <location>
        <begin position="339"/>
        <end position="360"/>
    </location>
</feature>
<accession>A0ABW7GEP6</accession>